<dbReference type="PANTHER" id="PTHR30136:SF35">
    <property type="entry name" value="HTH-TYPE TRANSCRIPTIONAL REGULATOR RV1719"/>
    <property type="match status" value="1"/>
</dbReference>
<dbReference type="EMBL" id="JAUYVI010000002">
    <property type="protein sequence ID" value="MDQ7247094.1"/>
    <property type="molecule type" value="Genomic_DNA"/>
</dbReference>
<dbReference type="Gene3D" id="3.30.450.40">
    <property type="match status" value="1"/>
</dbReference>
<dbReference type="SMART" id="SM00346">
    <property type="entry name" value="HTH_ICLR"/>
    <property type="match status" value="1"/>
</dbReference>
<dbReference type="Pfam" id="PF09339">
    <property type="entry name" value="HTH_IclR"/>
    <property type="match status" value="1"/>
</dbReference>
<comment type="caution">
    <text evidence="6">The sequence shown here is derived from an EMBL/GenBank/DDBJ whole genome shotgun (WGS) entry which is preliminary data.</text>
</comment>
<dbReference type="RefSeq" id="WP_379954500.1">
    <property type="nucleotide sequence ID" value="NZ_JAUYVI010000002.1"/>
</dbReference>
<feature type="domain" description="IclR-ED" evidence="5">
    <location>
        <begin position="79"/>
        <end position="258"/>
    </location>
</feature>
<dbReference type="InterPro" id="IPR036388">
    <property type="entry name" value="WH-like_DNA-bd_sf"/>
</dbReference>
<evidence type="ECO:0000256" key="1">
    <source>
        <dbReference type="ARBA" id="ARBA00023015"/>
    </source>
</evidence>
<protein>
    <submittedName>
        <fullName evidence="6">IclR family transcriptional regulator</fullName>
    </submittedName>
</protein>
<proteinExistence type="predicted"/>
<evidence type="ECO:0000313" key="6">
    <source>
        <dbReference type="EMBL" id="MDQ7247094.1"/>
    </source>
</evidence>
<dbReference type="PANTHER" id="PTHR30136">
    <property type="entry name" value="HELIX-TURN-HELIX TRANSCRIPTIONAL REGULATOR, ICLR FAMILY"/>
    <property type="match status" value="1"/>
</dbReference>
<evidence type="ECO:0000256" key="2">
    <source>
        <dbReference type="ARBA" id="ARBA00023125"/>
    </source>
</evidence>
<evidence type="ECO:0000259" key="4">
    <source>
        <dbReference type="PROSITE" id="PS51077"/>
    </source>
</evidence>
<keyword evidence="7" id="KW-1185">Reference proteome</keyword>
<dbReference type="InterPro" id="IPR050707">
    <property type="entry name" value="HTH_MetabolicPath_Reg"/>
</dbReference>
<feature type="domain" description="HTH iclR-type" evidence="4">
    <location>
        <begin position="16"/>
        <end position="78"/>
    </location>
</feature>
<sequence>MPPRKKTVAAETGNRTRGIDRAFEILDHLHETKRPLRPNEIAIAIGAPKSTTYDIVGVLLNRGILEPADADGRVFLGRRLYLFGLSHANQFDVMRLADGYLTRLSSETGQTAQFCVVENGKYVVAQMKEGEQTFRISSGVGEPVPLPWTASGRLLVSHLDNDAILKAIPKEDFDLPNGRRLSEKTFLKEVGAARVEGFHSNDSGKFTHCFAAAVYDEARNCVATLCLLTPREEGHQNHRRYKQPLLDAARDMSARIGGTVPTKR</sequence>
<dbReference type="Pfam" id="PF01614">
    <property type="entry name" value="IclR_C"/>
    <property type="match status" value="1"/>
</dbReference>
<accession>A0ABU0YHA2</accession>
<dbReference type="SUPFAM" id="SSF46785">
    <property type="entry name" value="Winged helix' DNA-binding domain"/>
    <property type="match status" value="1"/>
</dbReference>
<keyword evidence="1" id="KW-0805">Transcription regulation</keyword>
<dbReference type="InterPro" id="IPR036390">
    <property type="entry name" value="WH_DNA-bd_sf"/>
</dbReference>
<dbReference type="InterPro" id="IPR029016">
    <property type="entry name" value="GAF-like_dom_sf"/>
</dbReference>
<dbReference type="Proteomes" id="UP001230156">
    <property type="component" value="Unassembled WGS sequence"/>
</dbReference>
<dbReference type="Gene3D" id="1.10.10.10">
    <property type="entry name" value="Winged helix-like DNA-binding domain superfamily/Winged helix DNA-binding domain"/>
    <property type="match status" value="1"/>
</dbReference>
<dbReference type="InterPro" id="IPR005471">
    <property type="entry name" value="Tscrpt_reg_IclR_N"/>
</dbReference>
<evidence type="ECO:0000259" key="5">
    <source>
        <dbReference type="PROSITE" id="PS51078"/>
    </source>
</evidence>
<evidence type="ECO:0000313" key="7">
    <source>
        <dbReference type="Proteomes" id="UP001230156"/>
    </source>
</evidence>
<gene>
    <name evidence="6" type="ORF">Q8A70_05435</name>
</gene>
<name>A0ABU0YHA2_9PROT</name>
<dbReference type="PROSITE" id="PS51078">
    <property type="entry name" value="ICLR_ED"/>
    <property type="match status" value="1"/>
</dbReference>
<dbReference type="InterPro" id="IPR014757">
    <property type="entry name" value="Tscrpt_reg_IclR_C"/>
</dbReference>
<dbReference type="SUPFAM" id="SSF55781">
    <property type="entry name" value="GAF domain-like"/>
    <property type="match status" value="1"/>
</dbReference>
<keyword evidence="2" id="KW-0238">DNA-binding</keyword>
<dbReference type="PROSITE" id="PS51077">
    <property type="entry name" value="HTH_ICLR"/>
    <property type="match status" value="1"/>
</dbReference>
<organism evidence="6 7">
    <name type="scientific">Dongia sedimenti</name>
    <dbReference type="NCBI Taxonomy" id="3064282"/>
    <lineage>
        <taxon>Bacteria</taxon>
        <taxon>Pseudomonadati</taxon>
        <taxon>Pseudomonadota</taxon>
        <taxon>Alphaproteobacteria</taxon>
        <taxon>Rhodospirillales</taxon>
        <taxon>Dongiaceae</taxon>
        <taxon>Dongia</taxon>
    </lineage>
</organism>
<keyword evidence="3" id="KW-0804">Transcription</keyword>
<reference evidence="7" key="1">
    <citation type="submission" date="2023-08" db="EMBL/GenBank/DDBJ databases">
        <title>Rhodospirillaceae gen. nov., a novel taxon isolated from the Yangtze River Yuezi River estuary sludge.</title>
        <authorList>
            <person name="Ruan L."/>
        </authorList>
    </citation>
    <scope>NUCLEOTIDE SEQUENCE [LARGE SCALE GENOMIC DNA]</scope>
    <source>
        <strain evidence="7">R-7</strain>
    </source>
</reference>
<evidence type="ECO:0000256" key="3">
    <source>
        <dbReference type="ARBA" id="ARBA00023163"/>
    </source>
</evidence>